<proteinExistence type="predicted"/>
<evidence type="ECO:0008006" key="3">
    <source>
        <dbReference type="Google" id="ProtNLM"/>
    </source>
</evidence>
<dbReference type="EMBL" id="JAVHNS010000014">
    <property type="protein sequence ID" value="KAK6335879.1"/>
    <property type="molecule type" value="Genomic_DNA"/>
</dbReference>
<name>A0AAV9U7V2_9PEZI</name>
<dbReference type="Proteomes" id="UP001373714">
    <property type="component" value="Unassembled WGS sequence"/>
</dbReference>
<protein>
    <recommendedName>
        <fullName evidence="3">F-box domain-containing protein</fullName>
    </recommendedName>
</protein>
<reference evidence="1 2" key="1">
    <citation type="submission" date="2019-10" db="EMBL/GenBank/DDBJ databases">
        <authorList>
            <person name="Palmer J.M."/>
        </authorList>
    </citation>
    <scope>NUCLEOTIDE SEQUENCE [LARGE SCALE GENOMIC DNA]</scope>
    <source>
        <strain evidence="1 2">TWF730</strain>
    </source>
</reference>
<gene>
    <name evidence="1" type="ORF">TWF730_003253</name>
</gene>
<dbReference type="AlphaFoldDB" id="A0AAV9U7V2"/>
<accession>A0AAV9U7V2</accession>
<sequence length="590" mass="68572">MAVITELAAVPEILFDIIGYISSTDTLNLGLSCKSLLPVCYKALWTNLSLVPLEAKRKPWPGLQLRPEFRSKVLEVIKDYWLESQGLSYAKRVDFGRLLSRNTKESQHLMRLLESNALKPTRIDLSVSLFDVAAGKHFPAFERLHEYTLSKGPKELRIQLHSDVMHSFPNLVDIAKITDLSLSIPTWGDRWVSPDATMGERIRELTSILERTPNLRSFAWCKRDRSQRGYERKLHFPAISAHLQGLQTAFTNLRALKSLRILDFLFHPSFFVVPPDNVNTLILNCAGSPIWWQEFAACPLQNVKNLRFEGRVWDYEGQLRDYLASSEIVPMKTIRLRDVAVQGLKTAFCSQKPCPPDLAICLLRRNSSLKPYYRFILARREAKRVIERYHTRFESNWYLSRWVVENLYIRRFLDGAKPLTEMETVEEYCRVAILGEVENGNVHAWDRARQRAKNIGAKCKSEIEGQLLNSVDRTIHHYTLIFMENELEQADEDDFKKQCIQFFEEEAQGGRQYGVARQRTWQSVARPVNRFRRMFDHLRKPMVHHVTELILSKSETDEITVMRYWVDKALQDFDGIDSSLDRLTLSKDFS</sequence>
<evidence type="ECO:0000313" key="2">
    <source>
        <dbReference type="Proteomes" id="UP001373714"/>
    </source>
</evidence>
<evidence type="ECO:0000313" key="1">
    <source>
        <dbReference type="EMBL" id="KAK6335879.1"/>
    </source>
</evidence>
<organism evidence="1 2">
    <name type="scientific">Orbilia blumenaviensis</name>
    <dbReference type="NCBI Taxonomy" id="1796055"/>
    <lineage>
        <taxon>Eukaryota</taxon>
        <taxon>Fungi</taxon>
        <taxon>Dikarya</taxon>
        <taxon>Ascomycota</taxon>
        <taxon>Pezizomycotina</taxon>
        <taxon>Orbiliomycetes</taxon>
        <taxon>Orbiliales</taxon>
        <taxon>Orbiliaceae</taxon>
        <taxon>Orbilia</taxon>
    </lineage>
</organism>
<comment type="caution">
    <text evidence="1">The sequence shown here is derived from an EMBL/GenBank/DDBJ whole genome shotgun (WGS) entry which is preliminary data.</text>
</comment>
<keyword evidence="2" id="KW-1185">Reference proteome</keyword>